<dbReference type="GO" id="GO:0047617">
    <property type="term" value="F:fatty acyl-CoA hydrolase activity"/>
    <property type="evidence" value="ECO:0007669"/>
    <property type="project" value="InterPro"/>
</dbReference>
<evidence type="ECO:0000313" key="6">
    <source>
        <dbReference type="EMBL" id="EJT48658.1"/>
    </source>
</evidence>
<dbReference type="PANTHER" id="PTHR11066">
    <property type="entry name" value="ACYL-COA THIOESTERASE"/>
    <property type="match status" value="1"/>
</dbReference>
<accession>J5QR22</accession>
<dbReference type="InterPro" id="IPR029069">
    <property type="entry name" value="HotDog_dom_sf"/>
</dbReference>
<feature type="compositionally biased region" description="Basic and acidic residues" evidence="3">
    <location>
        <begin position="211"/>
        <end position="223"/>
    </location>
</feature>
<feature type="region of interest" description="Disordered" evidence="3">
    <location>
        <begin position="206"/>
        <end position="232"/>
    </location>
</feature>
<evidence type="ECO:0000259" key="5">
    <source>
        <dbReference type="Pfam" id="PF20789"/>
    </source>
</evidence>
<gene>
    <name evidence="6" type="ORF">A1Q1_02385</name>
</gene>
<dbReference type="KEGG" id="tasa:A1Q1_02385"/>
<feature type="compositionally biased region" description="Basic and acidic residues" evidence="3">
    <location>
        <begin position="444"/>
        <end position="467"/>
    </location>
</feature>
<reference evidence="6 7" key="1">
    <citation type="journal article" date="2012" name="Eukaryot. Cell">
        <title>Draft genome sequence of CBS 2479, the standard type strain of Trichosporon asahii.</title>
        <authorList>
            <person name="Yang R.Y."/>
            <person name="Li H.T."/>
            <person name="Zhu H."/>
            <person name="Zhou G.P."/>
            <person name="Wang M."/>
            <person name="Wang L."/>
        </authorList>
    </citation>
    <scope>NUCLEOTIDE SEQUENCE [LARGE SCALE GENOMIC DNA]</scope>
    <source>
        <strain evidence="7">ATCC 90039 / CBS 2479 / JCM 2466 / KCTC 7840 / NCYC 2677 / UAMH 7654</strain>
    </source>
</reference>
<dbReference type="InterPro" id="IPR003703">
    <property type="entry name" value="Acyl_CoA_thio"/>
</dbReference>
<dbReference type="AlphaFoldDB" id="J5QR22"/>
<dbReference type="GeneID" id="25985899"/>
<dbReference type="GO" id="GO:0009062">
    <property type="term" value="P:fatty acid catabolic process"/>
    <property type="evidence" value="ECO:0007669"/>
    <property type="project" value="TreeGrafter"/>
</dbReference>
<comment type="similarity">
    <text evidence="1">Belongs to the C/M/P thioester hydrolase family.</text>
</comment>
<dbReference type="OrthoDB" id="68328at2759"/>
<dbReference type="RefSeq" id="XP_014180805.1">
    <property type="nucleotide sequence ID" value="XM_014325330.1"/>
</dbReference>
<feature type="domain" description="Acyl-CoA thioesterase-like N-terminal HotDog" evidence="4">
    <location>
        <begin position="119"/>
        <end position="201"/>
    </location>
</feature>
<evidence type="ECO:0000256" key="1">
    <source>
        <dbReference type="ARBA" id="ARBA00006538"/>
    </source>
</evidence>
<keyword evidence="2" id="KW-0378">Hydrolase</keyword>
<proteinExistence type="inferred from homology"/>
<dbReference type="Pfam" id="PF20789">
    <property type="entry name" value="4HBT_3C"/>
    <property type="match status" value="1"/>
</dbReference>
<dbReference type="VEuPathDB" id="FungiDB:A1Q1_02385"/>
<dbReference type="GO" id="GO:0005782">
    <property type="term" value="C:peroxisomal matrix"/>
    <property type="evidence" value="ECO:0007669"/>
    <property type="project" value="UniProtKB-SubCell"/>
</dbReference>
<feature type="domain" description="Acyl-CoA thioesterase-like C-terminal" evidence="5">
    <location>
        <begin position="317"/>
        <end position="440"/>
    </location>
</feature>
<dbReference type="InterPro" id="IPR049449">
    <property type="entry name" value="TesB_ACOT8-like_N"/>
</dbReference>
<protein>
    <submittedName>
        <fullName evidence="6">Acyl-CoA thiolesterase</fullName>
    </submittedName>
</protein>
<dbReference type="EMBL" id="ALBS01000196">
    <property type="protein sequence ID" value="EJT48658.1"/>
    <property type="molecule type" value="Genomic_DNA"/>
</dbReference>
<dbReference type="PANTHER" id="PTHR11066:SF34">
    <property type="entry name" value="ACYL-COENZYME A THIOESTERASE 8"/>
    <property type="match status" value="1"/>
</dbReference>
<feature type="region of interest" description="Disordered" evidence="3">
    <location>
        <begin position="442"/>
        <end position="467"/>
    </location>
</feature>
<sequence>MHSSRPVTLSPHTTVSIYLSGSTSPIRSITIPSHSRLLTALRGSARLLVRTPRTAIVHSAVKYCPLTTSAPSFSPNPKPETPKSITDMPHPLVSISKTLAVTPVARVRGLEAFVSSHLWTPYGARGVFGGQVVAQSLMAACKTVEGKDLHSQHCYFLLPANSSKPITFTVERLRDGKSYATRLVHALQESQTVFILMASFTAPPRSLPTLESDKTQHKEREEPSIEGGLKFDIPNSGNSALPRVSYPLPEFRAKYQIPFPEGITPWKQAVAEEDQWTNFVKRAQERGLDLGRSGRAVDSYIKERTQSPVTIAIARHQTAGPPHDSTRAVWLKARLGPGEHLDSNTIKVMFGFMTDFQFIGTAGRAVGLSGTSKPRLGMMASLDHTMHFYPLPEDFDPSEPVLHMMEAAAVDVASGRGVVRGTLYSHKGDLLATTLQEGVVRADFTGKQRPTSERRRNNGGGDDKAKL</sequence>
<dbReference type="CDD" id="cd03444">
    <property type="entry name" value="Thioesterase_II_repeat1"/>
    <property type="match status" value="1"/>
</dbReference>
<name>J5QR22_TRIAS</name>
<evidence type="ECO:0000313" key="7">
    <source>
        <dbReference type="Proteomes" id="UP000002748"/>
    </source>
</evidence>
<evidence type="ECO:0000256" key="3">
    <source>
        <dbReference type="SAM" id="MobiDB-lite"/>
    </source>
</evidence>
<dbReference type="CDD" id="cd03445">
    <property type="entry name" value="Thioesterase_II_repeat2"/>
    <property type="match status" value="1"/>
</dbReference>
<organism evidence="6 7">
    <name type="scientific">Trichosporon asahii var. asahii (strain ATCC 90039 / CBS 2479 / JCM 2466 / KCTC 7840 / NBRC 103889/ NCYC 2677 / UAMH 7654)</name>
    <name type="common">Yeast</name>
    <dbReference type="NCBI Taxonomy" id="1186058"/>
    <lineage>
        <taxon>Eukaryota</taxon>
        <taxon>Fungi</taxon>
        <taxon>Dikarya</taxon>
        <taxon>Basidiomycota</taxon>
        <taxon>Agaricomycotina</taxon>
        <taxon>Tremellomycetes</taxon>
        <taxon>Trichosporonales</taxon>
        <taxon>Trichosporonaceae</taxon>
        <taxon>Trichosporon</taxon>
    </lineage>
</organism>
<dbReference type="GO" id="GO:0006637">
    <property type="term" value="P:acyl-CoA metabolic process"/>
    <property type="evidence" value="ECO:0007669"/>
    <property type="project" value="InterPro"/>
</dbReference>
<evidence type="ECO:0000259" key="4">
    <source>
        <dbReference type="Pfam" id="PF13622"/>
    </source>
</evidence>
<dbReference type="HOGENOM" id="CLU_032690_3_0_1"/>
<evidence type="ECO:0000256" key="2">
    <source>
        <dbReference type="ARBA" id="ARBA00022801"/>
    </source>
</evidence>
<dbReference type="InterPro" id="IPR042171">
    <property type="entry name" value="Acyl-CoA_hotdog"/>
</dbReference>
<dbReference type="InterPro" id="IPR049450">
    <property type="entry name" value="ACOT8-like_C"/>
</dbReference>
<dbReference type="Pfam" id="PF13622">
    <property type="entry name" value="4HBT_3"/>
    <property type="match status" value="1"/>
</dbReference>
<dbReference type="SUPFAM" id="SSF54637">
    <property type="entry name" value="Thioesterase/thiol ester dehydrase-isomerase"/>
    <property type="match status" value="2"/>
</dbReference>
<dbReference type="Gene3D" id="2.40.160.210">
    <property type="entry name" value="Acyl-CoA thioesterase, double hotdog domain"/>
    <property type="match status" value="1"/>
</dbReference>
<comment type="caution">
    <text evidence="6">The sequence shown here is derived from an EMBL/GenBank/DDBJ whole genome shotgun (WGS) entry which is preliminary data.</text>
</comment>
<dbReference type="Proteomes" id="UP000002748">
    <property type="component" value="Unassembled WGS sequence"/>
</dbReference>